<dbReference type="UniPathway" id="UPA00113">
    <property type="reaction ID" value="UER00530"/>
</dbReference>
<feature type="coiled-coil region" evidence="15">
    <location>
        <begin position="673"/>
        <end position="770"/>
    </location>
</feature>
<proteinExistence type="inferred from homology"/>
<evidence type="ECO:0000256" key="12">
    <source>
        <dbReference type="ARBA" id="ARBA00031926"/>
    </source>
</evidence>
<dbReference type="CDD" id="cd03086">
    <property type="entry name" value="PGM3"/>
    <property type="match status" value="1"/>
</dbReference>
<keyword evidence="7" id="KW-0479">Metal-binding</keyword>
<comment type="similarity">
    <text evidence="4">Belongs to the phosphohexose mutase family.</text>
</comment>
<evidence type="ECO:0000256" key="6">
    <source>
        <dbReference type="ARBA" id="ARBA00022553"/>
    </source>
</evidence>
<dbReference type="FunFam" id="3.30.310.50:FF:000003">
    <property type="entry name" value="Phosphoacetylglucosamine mutase"/>
    <property type="match status" value="1"/>
</dbReference>
<dbReference type="Pfam" id="PF21404">
    <property type="entry name" value="AMG1_III"/>
    <property type="match status" value="1"/>
</dbReference>
<dbReference type="InterPro" id="IPR016066">
    <property type="entry name" value="A-D-PHexomutase_CS"/>
</dbReference>
<dbReference type="HOGENOM" id="CLU_295159_0_0_1"/>
<dbReference type="InterPro" id="IPR049023">
    <property type="entry name" value="AMG1_II"/>
</dbReference>
<feature type="domain" description="Alpha-D-phosphohexomutase alpha/beta/alpha" evidence="18">
    <location>
        <begin position="54"/>
        <end position="88"/>
    </location>
</feature>
<accession>T1IIS7</accession>
<dbReference type="PROSITE" id="PS00710">
    <property type="entry name" value="PGM_PMM"/>
    <property type="match status" value="1"/>
</dbReference>
<dbReference type="InterPro" id="IPR005843">
    <property type="entry name" value="A-D-PHexomutase_C"/>
</dbReference>
<comment type="cofactor">
    <cofactor evidence="2">
        <name>Mg(2+)</name>
        <dbReference type="ChEBI" id="CHEBI:18420"/>
    </cofactor>
</comment>
<evidence type="ECO:0000256" key="2">
    <source>
        <dbReference type="ARBA" id="ARBA00001946"/>
    </source>
</evidence>
<feature type="domain" description="Phosphoacetylglucosamine mutase AMG1" evidence="19">
    <location>
        <begin position="299"/>
        <end position="439"/>
    </location>
</feature>
<dbReference type="eggNOG" id="KOG4687">
    <property type="taxonomic scope" value="Eukaryota"/>
</dbReference>
<protein>
    <recommendedName>
        <fullName evidence="5">phosphoacetylglucosamine mutase</fullName>
        <ecNumber evidence="5">5.4.2.3</ecNumber>
    </recommendedName>
    <alternativeName>
        <fullName evidence="13">Acetylglucosamine phosphomutase</fullName>
    </alternativeName>
    <alternativeName>
        <fullName evidence="12">N-acetylglucosamine-phosphate mutase</fullName>
    </alternativeName>
</protein>
<dbReference type="InterPro" id="IPR036900">
    <property type="entry name" value="A-D-PHexomutase_C_sf"/>
</dbReference>
<dbReference type="InterPro" id="IPR016055">
    <property type="entry name" value="A-D-PHexomutase_a/b/a-I/II/III"/>
</dbReference>
<comment type="function">
    <text evidence="14">Catalyzes the conversion of GlcNAc-6-P into GlcNAc-1-P during the synthesis of uridine diphosphate/UDP-GlcNAc, which is a biosynthetic precursor of chitin and also supplies the amino sugars for N-linked oligosaccharides of glycoproteins.</text>
</comment>
<evidence type="ECO:0000256" key="11">
    <source>
        <dbReference type="ARBA" id="ARBA00023316"/>
    </source>
</evidence>
<organism evidence="21 22">
    <name type="scientific">Strigamia maritima</name>
    <name type="common">European centipede</name>
    <name type="synonym">Geophilus maritimus</name>
    <dbReference type="NCBI Taxonomy" id="126957"/>
    <lineage>
        <taxon>Eukaryota</taxon>
        <taxon>Metazoa</taxon>
        <taxon>Ecdysozoa</taxon>
        <taxon>Arthropoda</taxon>
        <taxon>Myriapoda</taxon>
        <taxon>Chilopoda</taxon>
        <taxon>Pleurostigmophora</taxon>
        <taxon>Geophilomorpha</taxon>
        <taxon>Linotaeniidae</taxon>
        <taxon>Strigamia</taxon>
    </lineage>
</organism>
<feature type="compositionally biased region" description="Polar residues" evidence="16">
    <location>
        <begin position="926"/>
        <end position="946"/>
    </location>
</feature>
<keyword evidence="11" id="KW-0961">Cell wall biogenesis/degradation</keyword>
<dbReference type="GO" id="GO:0005975">
    <property type="term" value="P:carbohydrate metabolic process"/>
    <property type="evidence" value="ECO:0007669"/>
    <property type="project" value="InterPro"/>
</dbReference>
<feature type="coiled-coil region" evidence="15">
    <location>
        <begin position="545"/>
        <end position="649"/>
    </location>
</feature>
<dbReference type="STRING" id="126957.T1IIS7"/>
<keyword evidence="8" id="KW-0460">Magnesium</keyword>
<feature type="domain" description="Phosphoacetylglucosamine mutase AMG1" evidence="20">
    <location>
        <begin position="180"/>
        <end position="285"/>
    </location>
</feature>
<evidence type="ECO:0000313" key="21">
    <source>
        <dbReference type="EnsemblMetazoa" id="SMAR000780-PA"/>
    </source>
</evidence>
<dbReference type="SUPFAM" id="SSF53738">
    <property type="entry name" value="Phosphoglucomutase, first 3 domains"/>
    <property type="match status" value="3"/>
</dbReference>
<evidence type="ECO:0000256" key="14">
    <source>
        <dbReference type="ARBA" id="ARBA00059527"/>
    </source>
</evidence>
<dbReference type="InterPro" id="IPR019179">
    <property type="entry name" value="CC149"/>
</dbReference>
<evidence type="ECO:0000256" key="8">
    <source>
        <dbReference type="ARBA" id="ARBA00022842"/>
    </source>
</evidence>
<evidence type="ECO:0000259" key="17">
    <source>
        <dbReference type="Pfam" id="PF00408"/>
    </source>
</evidence>
<evidence type="ECO:0000256" key="15">
    <source>
        <dbReference type="SAM" id="Coils"/>
    </source>
</evidence>
<dbReference type="Pfam" id="PF00408">
    <property type="entry name" value="PGM_PMM_IV"/>
    <property type="match status" value="1"/>
</dbReference>
<dbReference type="FunFam" id="3.40.120.10:FF:000023">
    <property type="entry name" value="Phosphoacetylglucosamine mutase"/>
    <property type="match status" value="1"/>
</dbReference>
<evidence type="ECO:0000256" key="1">
    <source>
        <dbReference type="ARBA" id="ARBA00000558"/>
    </source>
</evidence>
<reference evidence="22" key="1">
    <citation type="submission" date="2011-05" db="EMBL/GenBank/DDBJ databases">
        <authorList>
            <person name="Richards S.R."/>
            <person name="Qu J."/>
            <person name="Jiang H."/>
            <person name="Jhangiani S.N."/>
            <person name="Agravi P."/>
            <person name="Goodspeed R."/>
            <person name="Gross S."/>
            <person name="Mandapat C."/>
            <person name="Jackson L."/>
            <person name="Mathew T."/>
            <person name="Pu L."/>
            <person name="Thornton R."/>
            <person name="Saada N."/>
            <person name="Wilczek-Boney K.B."/>
            <person name="Lee S."/>
            <person name="Kovar C."/>
            <person name="Wu Y."/>
            <person name="Scherer S.E."/>
            <person name="Worley K.C."/>
            <person name="Muzny D.M."/>
            <person name="Gibbs R."/>
        </authorList>
    </citation>
    <scope>NUCLEOTIDE SEQUENCE</scope>
    <source>
        <strain evidence="22">Brora</strain>
    </source>
</reference>
<dbReference type="AlphaFoldDB" id="T1IIS7"/>
<feature type="region of interest" description="Disordered" evidence="16">
    <location>
        <begin position="925"/>
        <end position="946"/>
    </location>
</feature>
<dbReference type="PhylomeDB" id="T1IIS7"/>
<evidence type="ECO:0000256" key="4">
    <source>
        <dbReference type="ARBA" id="ARBA00010231"/>
    </source>
</evidence>
<dbReference type="GO" id="GO:0000287">
    <property type="term" value="F:magnesium ion binding"/>
    <property type="evidence" value="ECO:0007669"/>
    <property type="project" value="InterPro"/>
</dbReference>
<evidence type="ECO:0000259" key="20">
    <source>
        <dbReference type="Pfam" id="PF21405"/>
    </source>
</evidence>
<keyword evidence="10" id="KW-0119">Carbohydrate metabolism</keyword>
<dbReference type="PANTHER" id="PTHR45955:SF1">
    <property type="entry name" value="PHOSPHOACETYLGLUCOSAMINE MUTASE"/>
    <property type="match status" value="1"/>
</dbReference>
<evidence type="ECO:0000256" key="5">
    <source>
        <dbReference type="ARBA" id="ARBA00012731"/>
    </source>
</evidence>
<evidence type="ECO:0000259" key="19">
    <source>
        <dbReference type="Pfam" id="PF21404"/>
    </source>
</evidence>
<keyword evidence="9" id="KW-0413">Isomerase</keyword>
<dbReference type="InterPro" id="IPR049022">
    <property type="entry name" value="AMG1_III"/>
</dbReference>
<dbReference type="EMBL" id="JH430212">
    <property type="status" value="NOT_ANNOTATED_CDS"/>
    <property type="molecule type" value="Genomic_DNA"/>
</dbReference>
<dbReference type="Pfam" id="PF09789">
    <property type="entry name" value="CC149"/>
    <property type="match status" value="1"/>
</dbReference>
<dbReference type="Gene3D" id="3.40.120.10">
    <property type="entry name" value="Alpha-D-Glucose-1,6-Bisphosphate, subunit A, domain 3"/>
    <property type="match status" value="3"/>
</dbReference>
<dbReference type="Pfam" id="PF02878">
    <property type="entry name" value="PGM_PMM_I"/>
    <property type="match status" value="2"/>
</dbReference>
<keyword evidence="15" id="KW-0175">Coiled coil</keyword>
<evidence type="ECO:0000259" key="18">
    <source>
        <dbReference type="Pfam" id="PF02878"/>
    </source>
</evidence>
<dbReference type="GO" id="GO:0071555">
    <property type="term" value="P:cell wall organization"/>
    <property type="evidence" value="ECO:0007669"/>
    <property type="project" value="UniProtKB-KW"/>
</dbReference>
<dbReference type="Pfam" id="PF21405">
    <property type="entry name" value="AMG1_II"/>
    <property type="match status" value="1"/>
</dbReference>
<comment type="pathway">
    <text evidence="3">Nucleotide-sugar biosynthesis; UDP-N-acetyl-alpha-D-glucosamine biosynthesis; N-acetyl-alpha-D-glucosamine 1-phosphate from alpha-D-glucosamine 6-phosphate (route I): step 2/2.</text>
</comment>
<dbReference type="SUPFAM" id="SSF55957">
    <property type="entry name" value="Phosphoglucomutase, C-terminal domain"/>
    <property type="match status" value="1"/>
</dbReference>
<dbReference type="InterPro" id="IPR005844">
    <property type="entry name" value="A-D-PHexomutase_a/b/a-I"/>
</dbReference>
<keyword evidence="6" id="KW-0597">Phosphoprotein</keyword>
<dbReference type="FunFam" id="3.40.120.10:FF:000013">
    <property type="entry name" value="Phosphoacetylglucosamine mutase"/>
    <property type="match status" value="1"/>
</dbReference>
<evidence type="ECO:0000256" key="16">
    <source>
        <dbReference type="SAM" id="MobiDB-lite"/>
    </source>
</evidence>
<evidence type="ECO:0000256" key="13">
    <source>
        <dbReference type="ARBA" id="ARBA00032065"/>
    </source>
</evidence>
<evidence type="ECO:0000256" key="10">
    <source>
        <dbReference type="ARBA" id="ARBA00023277"/>
    </source>
</evidence>
<evidence type="ECO:0000256" key="3">
    <source>
        <dbReference type="ARBA" id="ARBA00004865"/>
    </source>
</evidence>
<keyword evidence="22" id="KW-1185">Reference proteome</keyword>
<feature type="domain" description="Alpha-D-phosphohexomutase alpha/beta/alpha" evidence="18">
    <location>
        <begin position="102"/>
        <end position="170"/>
    </location>
</feature>
<evidence type="ECO:0000256" key="7">
    <source>
        <dbReference type="ARBA" id="ARBA00022723"/>
    </source>
</evidence>
<evidence type="ECO:0000256" key="9">
    <source>
        <dbReference type="ARBA" id="ARBA00023235"/>
    </source>
</evidence>
<dbReference type="eggNOG" id="KOG2537">
    <property type="taxonomic scope" value="Eukaryota"/>
</dbReference>
<reference evidence="21" key="2">
    <citation type="submission" date="2015-02" db="UniProtKB">
        <authorList>
            <consortium name="EnsemblMetazoa"/>
        </authorList>
    </citation>
    <scope>IDENTIFICATION</scope>
</reference>
<evidence type="ECO:0000313" key="22">
    <source>
        <dbReference type="Proteomes" id="UP000014500"/>
    </source>
</evidence>
<dbReference type="PANTHER" id="PTHR45955">
    <property type="entry name" value="PHOSPHOACETYLGLUCOSAMINE MUTASE"/>
    <property type="match status" value="1"/>
</dbReference>
<comment type="catalytic activity">
    <reaction evidence="1">
        <text>N-acetyl-alpha-D-glucosamine 1-phosphate = N-acetyl-D-glucosamine 6-phosphate</text>
        <dbReference type="Rhea" id="RHEA:23804"/>
        <dbReference type="ChEBI" id="CHEBI:57513"/>
        <dbReference type="ChEBI" id="CHEBI:57776"/>
        <dbReference type="EC" id="5.4.2.3"/>
    </reaction>
</comment>
<dbReference type="Proteomes" id="UP000014500">
    <property type="component" value="Unassembled WGS sequence"/>
</dbReference>
<name>T1IIS7_STRMM</name>
<dbReference type="GO" id="GO:0004610">
    <property type="term" value="F:phosphoacetylglucosamine mutase activity"/>
    <property type="evidence" value="ECO:0007669"/>
    <property type="project" value="UniProtKB-EC"/>
</dbReference>
<dbReference type="EC" id="5.4.2.3" evidence="5"/>
<dbReference type="Gene3D" id="3.30.310.50">
    <property type="entry name" value="Alpha-D-phosphohexomutase, C-terminal domain"/>
    <property type="match status" value="1"/>
</dbReference>
<dbReference type="InterPro" id="IPR016657">
    <property type="entry name" value="PAGM"/>
</dbReference>
<dbReference type="EnsemblMetazoa" id="SMAR000780-RA">
    <property type="protein sequence ID" value="SMAR000780-PA"/>
    <property type="gene ID" value="SMAR000780"/>
</dbReference>
<dbReference type="GO" id="GO:0006048">
    <property type="term" value="P:UDP-N-acetylglucosamine biosynthetic process"/>
    <property type="evidence" value="ECO:0007669"/>
    <property type="project" value="UniProtKB-UniPathway"/>
</dbReference>
<feature type="domain" description="Alpha-D-phosphohexomutase C-terminal" evidence="17">
    <location>
        <begin position="484"/>
        <end position="527"/>
    </location>
</feature>
<sequence>MADGLGSVIGVASTKHPKTTLKVFHYGTAGFRSKANELEFVMFRMGLLAALRSKSTQAAIGVMITASHNPEDDNGVKLVDPMGDMLESAWEILATHVVNAEDVDLVRTLNHIIFSTNLDMSVTAKIIIGRDTRKSSLVLSQAVIDGVKVMGGEVQDFGLLITPQLHYVTCCTNTSGKYGVPTEEGYYKKLGTAFVGLRNLNKKEGDQIPSVRLDCANGVGAQKIKQMLSFLKDKINVEIHNSGGGKLNDQCGADYVKIQQKPPENFPLEAGFQCASFDGDGDRIVYFYLDSGGVFHLLDGDKIAALICGYLQELLSRCKLDVDLGVVQTAYANGNATEYIATTLNIPVACVPTGVKHLHHRAMQFDIGVYFEANGHGTVVFKERIENKIKELVDNNTLPAGQVEAALKLKHMIDLTNQTVGDAISDCLLVEAILNAKQWSIEDWDSIYSDLPSRQIKVVIADRSTITTTDAERRVVEPSGLQSAIDTLQLQFKNGRAFVRPSGTEDIVRVYAEADTQEAADKLANAVGISVYNLAGGVVDLICVIDHMMEDYDTLINELNIVKRKLESKVQALYILNQELKECQEQRDRYKAQAKHSRHHFCTFNVDEKGLNQMITSLKETNKNLESEVNDLRQKITESKGDNKLLREQLSKHKNHTSDEASKLRLVFPQNEREELIQELETLKTKCAMIERDLQIVLDEREEFINEKDAYKNKVDRLNHQLNYVLKGDEKRIVDVDTLVMENRYLQERLKQIQEEKSLYLQTLSKYKQMLEKRRNHGNLKIGANNGAMVITHRQVQKMLQSTHLSQLPTTQTTIADLRSLALALFESLNDKNVALSHQKKANKILGNRVTELENKIKQMDLQVWENENSQITQGLSDINDHDFTLEEPESPTSLNITSELDIISLEEQNSDDLALCQKEDVSKSYEPNSLSDDKSSNTSQISTKNEQITDELPPALLKLVEEALSDLNNFSELHEPSLDGTLSDPEKSVPSTECPALWSNIALLVTKFSVQNMYLDTWISFIRCT</sequence>